<dbReference type="PROSITE" id="PS50261">
    <property type="entry name" value="G_PROTEIN_RECEP_F2_4"/>
    <property type="match status" value="1"/>
</dbReference>
<evidence type="ECO:0000313" key="11">
    <source>
        <dbReference type="Ensembl" id="ENSPMEP00000006544.1"/>
    </source>
</evidence>
<evidence type="ECO:0000256" key="8">
    <source>
        <dbReference type="SAM" id="Phobius"/>
    </source>
</evidence>
<feature type="transmembrane region" description="Helical" evidence="8">
    <location>
        <begin position="499"/>
        <end position="526"/>
    </location>
</feature>
<dbReference type="InterPro" id="IPR046338">
    <property type="entry name" value="GAIN_dom_sf"/>
</dbReference>
<dbReference type="Pfam" id="PF00002">
    <property type="entry name" value="7tm_2"/>
    <property type="match status" value="1"/>
</dbReference>
<dbReference type="FunFam" id="1.20.1070.10:FF:000058">
    <property type="entry name" value="Adhesion G protein-coupled receptor F5"/>
    <property type="match status" value="1"/>
</dbReference>
<comment type="similarity">
    <text evidence="2">Belongs to the G-protein coupled receptor 2 family. Adhesion G-protein coupled receptor (ADGR) subfamily.</text>
</comment>
<dbReference type="GO" id="GO:0007166">
    <property type="term" value="P:cell surface receptor signaling pathway"/>
    <property type="evidence" value="ECO:0007669"/>
    <property type="project" value="InterPro"/>
</dbReference>
<dbReference type="PRINTS" id="PR00249">
    <property type="entry name" value="GPCRSECRETIN"/>
</dbReference>
<sequence>MCYSEHASDHSFGFHLFYRQGSVIVDFTIRTFKYDNTLMAEANDKLIKDIENKIAPVLDGKHFDLHVFKFLAIICKDAEYGEGRENDIKEGNCEEGQTGTKTAVCLASGTWKLVKDTCIITIIKDLLTESVVGSFHFTNVVIPSLLTWAPRFEDVVDFYNISLHLQDVLETVDVLISDNAKESWSFLNTGENQNSSSLLLFSMETISERLNGSFTITTQRIQLKRTKFTDSFNDELNSTVTIEIPETGFDNTFITTILFSSLNNVMPPRTSAFNLSLFNETSNETYPENVINAAVLLVKINEAVHNVSLSYNKLNTTLELNPQCVFWNFTLLDNLGAWDDKGCKFVSDINDTVTCTCNHLTSFSILMSTGIPEKLRTLLDIMTYIGVGISMVSLVICLIIEGIVWRPLTKNSTAFMRHVAIVNTALSLLIADICFIIGAAISKNPKENPDEDYTVPVGPCSAATFFMHFFYLAMFFWMLVSSLLLLYRSVMVFSQMSKWTMFAIGLTVGYVCPLIIAVTTVAATAPGRGYVREDQACWLNWTKTKALLALVIPALAIVVFNILVILVVLYKMLRRRSTGNQAQADEKNALLVILRCVAILSPLFGLTWCLGIGTMVDPTNGGIHVAFAFFNSLQVLEFNQKMDCNLLLAFQAFSLSNENDFISKSK</sequence>
<evidence type="ECO:0000256" key="1">
    <source>
        <dbReference type="ARBA" id="ARBA00004141"/>
    </source>
</evidence>
<dbReference type="Gene3D" id="2.60.220.50">
    <property type="match status" value="1"/>
</dbReference>
<evidence type="ECO:0000313" key="12">
    <source>
        <dbReference type="Proteomes" id="UP000261480"/>
    </source>
</evidence>
<protein>
    <recommendedName>
        <fullName evidence="13">Adhesion G protein-coupled receptor F7</fullName>
    </recommendedName>
</protein>
<evidence type="ECO:0000256" key="7">
    <source>
        <dbReference type="ARBA" id="ARBA00023180"/>
    </source>
</evidence>
<reference evidence="11" key="1">
    <citation type="submission" date="2025-08" db="UniProtKB">
        <authorList>
            <consortium name="Ensembl"/>
        </authorList>
    </citation>
    <scope>IDENTIFICATION</scope>
</reference>
<evidence type="ECO:0000256" key="6">
    <source>
        <dbReference type="ARBA" id="ARBA00023157"/>
    </source>
</evidence>
<feature type="domain" description="G-protein coupled receptors family 2 profile 2" evidence="10">
    <location>
        <begin position="379"/>
        <end position="663"/>
    </location>
</feature>
<dbReference type="Pfam" id="PF01825">
    <property type="entry name" value="GPS"/>
    <property type="match status" value="1"/>
</dbReference>
<name>A0A3B3WV69_9TELE</name>
<dbReference type="AlphaFoldDB" id="A0A3B3WV69"/>
<evidence type="ECO:0000256" key="3">
    <source>
        <dbReference type="ARBA" id="ARBA00022692"/>
    </source>
</evidence>
<dbReference type="PANTHER" id="PTHR45813">
    <property type="entry name" value="IG-LIKE DOMAIN-CONTAINING PROTEIN"/>
    <property type="match status" value="1"/>
</dbReference>
<keyword evidence="3 8" id="KW-0812">Transmembrane</keyword>
<dbReference type="PANTHER" id="PTHR45813:SF4">
    <property type="entry name" value="ADHESION G PROTEIN-COUPLED RECEPTOR F5"/>
    <property type="match status" value="1"/>
</dbReference>
<dbReference type="InterPro" id="IPR051587">
    <property type="entry name" value="Adhesion_GPCR"/>
</dbReference>
<dbReference type="PROSITE" id="PS50221">
    <property type="entry name" value="GAIN_B"/>
    <property type="match status" value="1"/>
</dbReference>
<comment type="subcellular location">
    <subcellularLocation>
        <location evidence="1">Membrane</location>
        <topology evidence="1">Multi-pass membrane protein</topology>
    </subcellularLocation>
</comment>
<feature type="domain" description="GAIN-B" evidence="9">
    <location>
        <begin position="212"/>
        <end position="373"/>
    </location>
</feature>
<organism evidence="11 12">
    <name type="scientific">Poecilia mexicana</name>
    <dbReference type="NCBI Taxonomy" id="48701"/>
    <lineage>
        <taxon>Eukaryota</taxon>
        <taxon>Metazoa</taxon>
        <taxon>Chordata</taxon>
        <taxon>Craniata</taxon>
        <taxon>Vertebrata</taxon>
        <taxon>Euteleostomi</taxon>
        <taxon>Actinopterygii</taxon>
        <taxon>Neopterygii</taxon>
        <taxon>Teleostei</taxon>
        <taxon>Neoteleostei</taxon>
        <taxon>Acanthomorphata</taxon>
        <taxon>Ovalentaria</taxon>
        <taxon>Atherinomorphae</taxon>
        <taxon>Cyprinodontiformes</taxon>
        <taxon>Poeciliidae</taxon>
        <taxon>Poeciliinae</taxon>
        <taxon>Poecilia</taxon>
    </lineage>
</organism>
<dbReference type="InterPro" id="IPR057244">
    <property type="entry name" value="GAIN_B"/>
</dbReference>
<feature type="transmembrane region" description="Helical" evidence="8">
    <location>
        <begin position="420"/>
        <end position="442"/>
    </location>
</feature>
<feature type="transmembrane region" description="Helical" evidence="8">
    <location>
        <begin position="590"/>
        <end position="615"/>
    </location>
</feature>
<evidence type="ECO:0000256" key="4">
    <source>
        <dbReference type="ARBA" id="ARBA00022989"/>
    </source>
</evidence>
<dbReference type="InterPro" id="IPR000203">
    <property type="entry name" value="GPS"/>
</dbReference>
<dbReference type="InterPro" id="IPR000832">
    <property type="entry name" value="GPCR_2_secretin-like"/>
</dbReference>
<dbReference type="Proteomes" id="UP000261480">
    <property type="component" value="Unplaced"/>
</dbReference>
<feature type="transmembrane region" description="Helical" evidence="8">
    <location>
        <begin position="381"/>
        <end position="408"/>
    </location>
</feature>
<dbReference type="GO" id="GO:0007189">
    <property type="term" value="P:adenylate cyclase-activating G protein-coupled receptor signaling pathway"/>
    <property type="evidence" value="ECO:0007669"/>
    <property type="project" value="TreeGrafter"/>
</dbReference>
<dbReference type="GO" id="GO:0004930">
    <property type="term" value="F:G protein-coupled receptor activity"/>
    <property type="evidence" value="ECO:0007669"/>
    <property type="project" value="InterPro"/>
</dbReference>
<dbReference type="SMART" id="SM00303">
    <property type="entry name" value="GPS"/>
    <property type="match status" value="1"/>
</dbReference>
<keyword evidence="5 8" id="KW-0472">Membrane</keyword>
<feature type="transmembrane region" description="Helical" evidence="8">
    <location>
        <begin position="546"/>
        <end position="570"/>
    </location>
</feature>
<dbReference type="InterPro" id="IPR017981">
    <property type="entry name" value="GPCR_2-like_7TM"/>
</dbReference>
<keyword evidence="7" id="KW-0325">Glycoprotein</keyword>
<evidence type="ECO:0000259" key="10">
    <source>
        <dbReference type="PROSITE" id="PS50261"/>
    </source>
</evidence>
<keyword evidence="4 8" id="KW-1133">Transmembrane helix</keyword>
<feature type="transmembrane region" description="Helical" evidence="8">
    <location>
        <begin position="462"/>
        <end position="487"/>
    </location>
</feature>
<accession>A0A3B3WV69</accession>
<reference evidence="11" key="2">
    <citation type="submission" date="2025-09" db="UniProtKB">
        <authorList>
            <consortium name="Ensembl"/>
        </authorList>
    </citation>
    <scope>IDENTIFICATION</scope>
</reference>
<dbReference type="GO" id="GO:0016020">
    <property type="term" value="C:membrane"/>
    <property type="evidence" value="ECO:0007669"/>
    <property type="project" value="UniProtKB-SubCell"/>
</dbReference>
<evidence type="ECO:0008006" key="13">
    <source>
        <dbReference type="Google" id="ProtNLM"/>
    </source>
</evidence>
<evidence type="ECO:0000259" key="9">
    <source>
        <dbReference type="PROSITE" id="PS50221"/>
    </source>
</evidence>
<dbReference type="Gene3D" id="1.20.1070.10">
    <property type="entry name" value="Rhodopsin 7-helix transmembrane proteins"/>
    <property type="match status" value="1"/>
</dbReference>
<keyword evidence="6" id="KW-1015">Disulfide bond</keyword>
<dbReference type="Ensembl" id="ENSPMET00000005648.1">
    <property type="protein sequence ID" value="ENSPMEP00000006544.1"/>
    <property type="gene ID" value="ENSPMEG00000008064.1"/>
</dbReference>
<evidence type="ECO:0000256" key="5">
    <source>
        <dbReference type="ARBA" id="ARBA00023136"/>
    </source>
</evidence>
<evidence type="ECO:0000256" key="2">
    <source>
        <dbReference type="ARBA" id="ARBA00007343"/>
    </source>
</evidence>
<proteinExistence type="inferred from homology"/>
<keyword evidence="12" id="KW-1185">Reference proteome</keyword>
<dbReference type="STRING" id="48701.ENSPMEP00000006544"/>